<dbReference type="GO" id="GO:0000160">
    <property type="term" value="P:phosphorelay signal transduction system"/>
    <property type="evidence" value="ECO:0007669"/>
    <property type="project" value="InterPro"/>
</dbReference>
<keyword evidence="4" id="KW-1133">Transmembrane helix</keyword>
<dbReference type="InterPro" id="IPR011006">
    <property type="entry name" value="CheY-like_superfamily"/>
</dbReference>
<dbReference type="InterPro" id="IPR001789">
    <property type="entry name" value="Sig_transdc_resp-reg_receiver"/>
</dbReference>
<keyword evidence="4" id="KW-0472">Membrane</keyword>
<dbReference type="Gene3D" id="3.40.50.2300">
    <property type="match status" value="1"/>
</dbReference>
<gene>
    <name evidence="6" type="ORF">AB1Y20_019707</name>
</gene>
<proteinExistence type="predicted"/>
<dbReference type="InterPro" id="IPR036890">
    <property type="entry name" value="HATPase_C_sf"/>
</dbReference>
<dbReference type="PANTHER" id="PTHR45339:SF5">
    <property type="entry name" value="HISTIDINE KINASE"/>
    <property type="match status" value="1"/>
</dbReference>
<feature type="compositionally biased region" description="Polar residues" evidence="3">
    <location>
        <begin position="459"/>
        <end position="468"/>
    </location>
</feature>
<feature type="region of interest" description="Disordered" evidence="3">
    <location>
        <begin position="459"/>
        <end position="482"/>
    </location>
</feature>
<reference evidence="6 7" key="1">
    <citation type="journal article" date="2024" name="Science">
        <title>Giant polyketide synthase enzymes in the biosynthesis of giant marine polyether toxins.</title>
        <authorList>
            <person name="Fallon T.R."/>
            <person name="Shende V.V."/>
            <person name="Wierzbicki I.H."/>
            <person name="Pendleton A.L."/>
            <person name="Watervoot N.F."/>
            <person name="Auber R.P."/>
            <person name="Gonzalez D.J."/>
            <person name="Wisecaver J.H."/>
            <person name="Moore B.S."/>
        </authorList>
    </citation>
    <scope>NUCLEOTIDE SEQUENCE [LARGE SCALE GENOMIC DNA]</scope>
    <source>
        <strain evidence="6 7">12B1</strain>
    </source>
</reference>
<accession>A0AB34JUT5</accession>
<feature type="transmembrane region" description="Helical" evidence="4">
    <location>
        <begin position="39"/>
        <end position="61"/>
    </location>
</feature>
<dbReference type="AlphaFoldDB" id="A0AB34JUT5"/>
<feature type="transmembrane region" description="Helical" evidence="4">
    <location>
        <begin position="178"/>
        <end position="197"/>
    </location>
</feature>
<dbReference type="SUPFAM" id="SSF55874">
    <property type="entry name" value="ATPase domain of HSP90 chaperone/DNA topoisomerase II/histidine kinase"/>
    <property type="match status" value="1"/>
</dbReference>
<sequence>MKLTLEGLEPDDHKWLALLHLANAAYFGTAALASGELMLWSNLLPASVSLYSLLLAVHSFLTLRRDELQKVELPPHQLLLYEAAHTWPVMALCAASLYTSSTATLASGVSSGKYSCSPSSNEAGEDAWVFDHLFFFGHTLVAFPNICVLLGISFSVLVVPTLLCSVVAILSITANRSSALMVHGLLPLLLPSILWAASTARSNRRRTEQILLEASDREEAHCLIRKKLEEQLAQASRRTEQKEVELSLAVLSLATQRLIDSTPSSQVAACRLESSFAAIDICLRLIKKQVKGARIQSSLDPMQILSVHSFMTDLVAPMLTELVNTHGEGPVTGECVVDADLVVQVRVHQQCLLEMMLSYISNAVQFTRRGHVRASASLDVTDQRESGADLVFSVEDTGLGIPSAAAEKLFDESPLNEGSLANVGRKARLFGGRVGHFCNRHGGTTFWFSIPCIPEQSTRIPASTSSETNSKREEAQEAATSSPNRILVVDDSVMITAMTESLLLSAGAEEVATAPNGIEAWSIFSSRTSGNTFTAVLTDDRMGAPHEGGVPFARRVRAAQEAGEAPPTFLVMCTSLSREKVRETYGDDVDRLFDAFYEKPINLTTIKSFLSEAGRRSAQ</sequence>
<keyword evidence="1 2" id="KW-0597">Phosphoprotein</keyword>
<evidence type="ECO:0000256" key="4">
    <source>
        <dbReference type="SAM" id="Phobius"/>
    </source>
</evidence>
<feature type="transmembrane region" description="Helical" evidence="4">
    <location>
        <begin position="146"/>
        <end position="172"/>
    </location>
</feature>
<evidence type="ECO:0000256" key="1">
    <source>
        <dbReference type="ARBA" id="ARBA00022553"/>
    </source>
</evidence>
<name>A0AB34JUT5_PRYPA</name>
<evidence type="ECO:0000256" key="3">
    <source>
        <dbReference type="SAM" id="MobiDB-lite"/>
    </source>
</evidence>
<dbReference type="PROSITE" id="PS50110">
    <property type="entry name" value="RESPONSE_REGULATORY"/>
    <property type="match status" value="1"/>
</dbReference>
<feature type="domain" description="Response regulatory" evidence="5">
    <location>
        <begin position="485"/>
        <end position="614"/>
    </location>
</feature>
<dbReference type="Proteomes" id="UP001515480">
    <property type="component" value="Unassembled WGS sequence"/>
</dbReference>
<feature type="transmembrane region" description="Helical" evidence="4">
    <location>
        <begin position="15"/>
        <end position="33"/>
    </location>
</feature>
<dbReference type="SUPFAM" id="SSF52172">
    <property type="entry name" value="CheY-like"/>
    <property type="match status" value="1"/>
</dbReference>
<dbReference type="PANTHER" id="PTHR45339">
    <property type="entry name" value="HYBRID SIGNAL TRANSDUCTION HISTIDINE KINASE J"/>
    <property type="match status" value="1"/>
</dbReference>
<evidence type="ECO:0000313" key="6">
    <source>
        <dbReference type="EMBL" id="KAL1524827.1"/>
    </source>
</evidence>
<organism evidence="6 7">
    <name type="scientific">Prymnesium parvum</name>
    <name type="common">Toxic golden alga</name>
    <dbReference type="NCBI Taxonomy" id="97485"/>
    <lineage>
        <taxon>Eukaryota</taxon>
        <taxon>Haptista</taxon>
        <taxon>Haptophyta</taxon>
        <taxon>Prymnesiophyceae</taxon>
        <taxon>Prymnesiales</taxon>
        <taxon>Prymnesiaceae</taxon>
        <taxon>Prymnesium</taxon>
    </lineage>
</organism>
<evidence type="ECO:0000256" key="2">
    <source>
        <dbReference type="PROSITE-ProRule" id="PRU00169"/>
    </source>
</evidence>
<dbReference type="InterPro" id="IPR003594">
    <property type="entry name" value="HATPase_dom"/>
</dbReference>
<dbReference type="EMBL" id="JBGBPQ010000004">
    <property type="protein sequence ID" value="KAL1524827.1"/>
    <property type="molecule type" value="Genomic_DNA"/>
</dbReference>
<dbReference type="SMART" id="SM00387">
    <property type="entry name" value="HATPase_c"/>
    <property type="match status" value="1"/>
</dbReference>
<feature type="modified residue" description="4-aspartylphosphate" evidence="2">
    <location>
        <position position="539"/>
    </location>
</feature>
<evidence type="ECO:0000313" key="7">
    <source>
        <dbReference type="Proteomes" id="UP001515480"/>
    </source>
</evidence>
<keyword evidence="7" id="KW-1185">Reference proteome</keyword>
<protein>
    <recommendedName>
        <fullName evidence="5">Response regulatory domain-containing protein</fullName>
    </recommendedName>
</protein>
<comment type="caution">
    <text evidence="6">The sequence shown here is derived from an EMBL/GenBank/DDBJ whole genome shotgun (WGS) entry which is preliminary data.</text>
</comment>
<dbReference type="Gene3D" id="3.30.565.10">
    <property type="entry name" value="Histidine kinase-like ATPase, C-terminal domain"/>
    <property type="match status" value="1"/>
</dbReference>
<keyword evidence="4" id="KW-0812">Transmembrane</keyword>
<evidence type="ECO:0000259" key="5">
    <source>
        <dbReference type="PROSITE" id="PS50110"/>
    </source>
</evidence>
<dbReference type="Pfam" id="PF02518">
    <property type="entry name" value="HATPase_c"/>
    <property type="match status" value="1"/>
</dbReference>